<keyword evidence="2" id="KW-0812">Transmembrane</keyword>
<protein>
    <recommendedName>
        <fullName evidence="5">F5/8 type C domain-containing protein</fullName>
    </recommendedName>
</protein>
<accession>A0A098YD86</accession>
<reference evidence="3 4" key="1">
    <citation type="submission" date="2014-07" db="EMBL/GenBank/DDBJ databases">
        <title>Biosystematic studies on Modestobacter strains isolated from extreme hyper-arid desert soil and from historic building.</title>
        <authorList>
            <person name="Bukarasam K."/>
            <person name="Bull A."/>
            <person name="Girard G."/>
            <person name="van Wezel G."/>
            <person name="Goodfellow M."/>
        </authorList>
    </citation>
    <scope>NUCLEOTIDE SEQUENCE [LARGE SCALE GENOMIC DNA]</scope>
    <source>
        <strain evidence="3 4">KNN45-2b</strain>
    </source>
</reference>
<dbReference type="Gene3D" id="3.30.200.20">
    <property type="entry name" value="Phosphorylase Kinase, domain 1"/>
    <property type="match status" value="1"/>
</dbReference>
<comment type="caution">
    <text evidence="3">The sequence shown here is derived from an EMBL/GenBank/DDBJ whole genome shotgun (WGS) entry which is preliminary data.</text>
</comment>
<gene>
    <name evidence="3" type="ORF">IN07_01995</name>
</gene>
<organism evidence="3 4">
    <name type="scientific">Modestobacter caceresii</name>
    <dbReference type="NCBI Taxonomy" id="1522368"/>
    <lineage>
        <taxon>Bacteria</taxon>
        <taxon>Bacillati</taxon>
        <taxon>Actinomycetota</taxon>
        <taxon>Actinomycetes</taxon>
        <taxon>Geodermatophilales</taxon>
        <taxon>Geodermatophilaceae</taxon>
        <taxon>Modestobacter</taxon>
    </lineage>
</organism>
<evidence type="ECO:0000313" key="3">
    <source>
        <dbReference type="EMBL" id="KGH48454.1"/>
    </source>
</evidence>
<dbReference type="CDD" id="cd13973">
    <property type="entry name" value="PK_MviN-like"/>
    <property type="match status" value="1"/>
</dbReference>
<dbReference type="Gene3D" id="2.60.120.260">
    <property type="entry name" value="Galactose-binding domain-like"/>
    <property type="match status" value="1"/>
</dbReference>
<proteinExistence type="predicted"/>
<evidence type="ECO:0000313" key="4">
    <source>
        <dbReference type="Proteomes" id="UP000029713"/>
    </source>
</evidence>
<dbReference type="InterPro" id="IPR011009">
    <property type="entry name" value="Kinase-like_dom_sf"/>
</dbReference>
<name>A0A098YD86_9ACTN</name>
<feature type="compositionally biased region" description="Acidic residues" evidence="1">
    <location>
        <begin position="259"/>
        <end position="268"/>
    </location>
</feature>
<dbReference type="STRING" id="1522368.IN07_01995"/>
<feature type="region of interest" description="Disordered" evidence="1">
    <location>
        <begin position="258"/>
        <end position="297"/>
    </location>
</feature>
<dbReference type="EMBL" id="JPMX01000006">
    <property type="protein sequence ID" value="KGH48454.1"/>
    <property type="molecule type" value="Genomic_DNA"/>
</dbReference>
<feature type="transmembrane region" description="Helical" evidence="2">
    <location>
        <begin position="331"/>
        <end position="351"/>
    </location>
</feature>
<feature type="compositionally biased region" description="Low complexity" evidence="1">
    <location>
        <begin position="395"/>
        <end position="405"/>
    </location>
</feature>
<feature type="region of interest" description="Disordered" evidence="1">
    <location>
        <begin position="362"/>
        <end position="420"/>
    </location>
</feature>
<feature type="compositionally biased region" description="Pro residues" evidence="1">
    <location>
        <begin position="384"/>
        <end position="394"/>
    </location>
</feature>
<keyword evidence="2" id="KW-0472">Membrane</keyword>
<evidence type="ECO:0000256" key="2">
    <source>
        <dbReference type="SAM" id="Phobius"/>
    </source>
</evidence>
<dbReference type="OrthoDB" id="9786339at2"/>
<dbReference type="SUPFAM" id="SSF56112">
    <property type="entry name" value="Protein kinase-like (PK-like)"/>
    <property type="match status" value="1"/>
</dbReference>
<dbReference type="Gene3D" id="1.10.510.10">
    <property type="entry name" value="Transferase(Phosphotransferase) domain 1"/>
    <property type="match status" value="1"/>
</dbReference>
<dbReference type="AlphaFoldDB" id="A0A098YD86"/>
<dbReference type="InterPro" id="IPR008979">
    <property type="entry name" value="Galactose-bd-like_sf"/>
</dbReference>
<dbReference type="Proteomes" id="UP000029713">
    <property type="component" value="Unassembled WGS sequence"/>
</dbReference>
<dbReference type="RefSeq" id="WP_036333051.1">
    <property type="nucleotide sequence ID" value="NZ_JPMX01000006.1"/>
</dbReference>
<evidence type="ECO:0000256" key="1">
    <source>
        <dbReference type="SAM" id="MobiDB-lite"/>
    </source>
</evidence>
<evidence type="ECO:0008006" key="5">
    <source>
        <dbReference type="Google" id="ProtNLM"/>
    </source>
</evidence>
<feature type="compositionally biased region" description="Low complexity" evidence="1">
    <location>
        <begin position="368"/>
        <end position="383"/>
    </location>
</feature>
<dbReference type="SUPFAM" id="SSF49785">
    <property type="entry name" value="Galactose-binding domain-like"/>
    <property type="match status" value="1"/>
</dbReference>
<keyword evidence="4" id="KW-1185">Reference proteome</keyword>
<sequence length="543" mass="56051">MTSTTTGLPDRYRPLDQVAPDEETPTGVIRTWRARDRVLNRDVALRVHTPGGPAAREWINRALTAGGLATPALAMVYDAAEGTGRTEPGGAAYVVNEWIEGIRLSDRLATEGPLSEREARAVVRRLAEGVAEAHRVGLAVGGLTPEHVVLRPGGLVGLLSVPAASGTEKGDITALGALLELCLTGLPGAQPAEISSPDLAALVRRARSTDPATGLSSVTTMVSLLVERPRTGPQETARPDGLTDSGWVRRLRDRRDLADADEADDDSDQPVRLVRNHLPPVPGASLPRPLSAGPAGYGADAERDLVLDETFVAEDDGVAERETASSARRRLAVIGLPVLALALVVAIGWWFGTNVLSVAGSVEGGPSGSTPESSTTAAAAPAPGEEPAPAPPAAGAPVPLTGAAVFDPFGDGEPENDAEVPLSFDGDPGTAWSTLNYRGSADFGNLKPGVGVLYDLGSEQTVSSVALQTTRPGSTVEVRTGGSPEAGLEAFDVAASAELTGEDVLEFAEPATTRYVLVWVTSLVPVDEGFSADLAEVGVTAAG</sequence>
<keyword evidence="2" id="KW-1133">Transmembrane helix</keyword>
<feature type="region of interest" description="Disordered" evidence="1">
    <location>
        <begin position="1"/>
        <end position="24"/>
    </location>
</feature>